<dbReference type="Gene3D" id="3.90.180.10">
    <property type="entry name" value="Medium-chain alcohol dehydrogenases, catalytic domain"/>
    <property type="match status" value="1"/>
</dbReference>
<gene>
    <name evidence="1" type="ORF">H1164_01230</name>
</gene>
<dbReference type="AlphaFoldDB" id="A0A7W2AGW0"/>
<sequence>MKNGMFFRGVWKNSEEVKCCVIGGSDVRCFMISGLQKYTLILGQEFCGPVIEIGGNAGCVQIGGSCGRAPLLPCGK</sequence>
<dbReference type="Proteomes" id="UP000530514">
    <property type="component" value="Unassembled WGS sequence"/>
</dbReference>
<dbReference type="SUPFAM" id="SSF50129">
    <property type="entry name" value="GroES-like"/>
    <property type="match status" value="1"/>
</dbReference>
<proteinExistence type="predicted"/>
<comment type="caution">
    <text evidence="1">The sequence shown here is derived from an EMBL/GenBank/DDBJ whole genome shotgun (WGS) entry which is preliminary data.</text>
</comment>
<protein>
    <submittedName>
        <fullName evidence="1">Alcohol dehydrogenase catalytic domain-containing protein</fullName>
    </submittedName>
</protein>
<organism evidence="1 2">
    <name type="scientific">Thermoactinomyces daqus</name>
    <dbReference type="NCBI Taxonomy" id="1329516"/>
    <lineage>
        <taxon>Bacteria</taxon>
        <taxon>Bacillati</taxon>
        <taxon>Bacillota</taxon>
        <taxon>Bacilli</taxon>
        <taxon>Bacillales</taxon>
        <taxon>Thermoactinomycetaceae</taxon>
        <taxon>Thermoactinomyces</taxon>
    </lineage>
</organism>
<reference evidence="1 2" key="1">
    <citation type="submission" date="2020-07" db="EMBL/GenBank/DDBJ databases">
        <authorList>
            <person name="Feng H."/>
        </authorList>
    </citation>
    <scope>NUCLEOTIDE SEQUENCE [LARGE SCALE GENOMIC DNA]</scope>
    <source>
        <strain evidence="2">s-11</strain>
    </source>
</reference>
<dbReference type="OrthoDB" id="9777057at2"/>
<name>A0A7W2AGW0_9BACL</name>
<evidence type="ECO:0000313" key="2">
    <source>
        <dbReference type="Proteomes" id="UP000530514"/>
    </source>
</evidence>
<accession>A0A7W2AGW0</accession>
<dbReference type="InterPro" id="IPR011032">
    <property type="entry name" value="GroES-like_sf"/>
</dbReference>
<dbReference type="EMBL" id="JACEIP010000001">
    <property type="protein sequence ID" value="MBA4541530.1"/>
    <property type="molecule type" value="Genomic_DNA"/>
</dbReference>
<keyword evidence="2" id="KW-1185">Reference proteome</keyword>
<evidence type="ECO:0000313" key="1">
    <source>
        <dbReference type="EMBL" id="MBA4541530.1"/>
    </source>
</evidence>